<dbReference type="Gene3D" id="1.10.10.10">
    <property type="entry name" value="Winged helix-like DNA-binding domain superfamily/Winged helix DNA-binding domain"/>
    <property type="match status" value="1"/>
</dbReference>
<dbReference type="SMART" id="SM00421">
    <property type="entry name" value="HTH_LUXR"/>
    <property type="match status" value="1"/>
</dbReference>
<dbReference type="RefSeq" id="WP_022718831.1">
    <property type="nucleotide sequence ID" value="NZ_ATTQ01000031.1"/>
</dbReference>
<dbReference type="EMBL" id="VISO01000001">
    <property type="protein sequence ID" value="TVZ74915.1"/>
    <property type="molecule type" value="Genomic_DNA"/>
</dbReference>
<dbReference type="InterPro" id="IPR000792">
    <property type="entry name" value="Tscrpt_reg_LuxR_C"/>
</dbReference>
<sequence length="66" mass="7480">MTTRMLPPFEKTCLLWVSRGRTLAEIALIEGKSIAEIELYLKRALVSLDAKSIKEALEKVNLFKSD</sequence>
<dbReference type="GO" id="GO:0006355">
    <property type="term" value="P:regulation of DNA-templated transcription"/>
    <property type="evidence" value="ECO:0007669"/>
    <property type="project" value="InterPro"/>
</dbReference>
<dbReference type="Proteomes" id="UP000319824">
    <property type="component" value="Unassembled WGS sequence"/>
</dbReference>
<proteinExistence type="predicted"/>
<evidence type="ECO:0000313" key="3">
    <source>
        <dbReference type="Proteomes" id="UP000319824"/>
    </source>
</evidence>
<gene>
    <name evidence="2" type="ORF">BCL32_0250</name>
</gene>
<dbReference type="GO" id="GO:0003677">
    <property type="term" value="F:DNA binding"/>
    <property type="evidence" value="ECO:0007669"/>
    <property type="project" value="UniProtKB-KW"/>
</dbReference>
<comment type="caution">
    <text evidence="2">The sequence shown here is derived from an EMBL/GenBank/DDBJ whole genome shotgun (WGS) entry which is preliminary data.</text>
</comment>
<feature type="domain" description="HTH luxR-type" evidence="1">
    <location>
        <begin position="3"/>
        <end position="60"/>
    </location>
</feature>
<dbReference type="InterPro" id="IPR036388">
    <property type="entry name" value="WH-like_DNA-bd_sf"/>
</dbReference>
<name>A0A559TJX0_9HYPH</name>
<evidence type="ECO:0000313" key="2">
    <source>
        <dbReference type="EMBL" id="TVZ74915.1"/>
    </source>
</evidence>
<dbReference type="SUPFAM" id="SSF46894">
    <property type="entry name" value="C-terminal effector domain of the bipartite response regulators"/>
    <property type="match status" value="1"/>
</dbReference>
<evidence type="ECO:0000259" key="1">
    <source>
        <dbReference type="SMART" id="SM00421"/>
    </source>
</evidence>
<protein>
    <submittedName>
        <fullName evidence="2">DNA-binding CsgD family transcriptional regulator</fullName>
    </submittedName>
</protein>
<reference evidence="2 3" key="1">
    <citation type="submission" date="2019-06" db="EMBL/GenBank/DDBJ databases">
        <title>Pac Bio to generate improved reference genome sequences for organisms with transposon mutant libraries (support for FEBA project).</title>
        <authorList>
            <person name="Blow M."/>
        </authorList>
    </citation>
    <scope>NUCLEOTIDE SEQUENCE [LARGE SCALE GENOMIC DNA]</scope>
    <source>
        <strain evidence="2 3">USDA 1844</strain>
    </source>
</reference>
<dbReference type="InterPro" id="IPR016032">
    <property type="entry name" value="Sig_transdc_resp-reg_C-effctor"/>
</dbReference>
<dbReference type="AlphaFoldDB" id="A0A559TJX0"/>
<accession>A0A559TJX0</accession>
<organism evidence="2 3">
    <name type="scientific">Rhizobium mongolense USDA 1844</name>
    <dbReference type="NCBI Taxonomy" id="1079460"/>
    <lineage>
        <taxon>Bacteria</taxon>
        <taxon>Pseudomonadati</taxon>
        <taxon>Pseudomonadota</taxon>
        <taxon>Alphaproteobacteria</taxon>
        <taxon>Hyphomicrobiales</taxon>
        <taxon>Rhizobiaceae</taxon>
        <taxon>Rhizobium/Agrobacterium group</taxon>
        <taxon>Rhizobium</taxon>
    </lineage>
</organism>
<keyword evidence="2" id="KW-0238">DNA-binding</keyword>